<dbReference type="InterPro" id="IPR021957">
    <property type="entry name" value="DUF3574"/>
</dbReference>
<evidence type="ECO:0008006" key="4">
    <source>
        <dbReference type="Google" id="ProtNLM"/>
    </source>
</evidence>
<evidence type="ECO:0000313" key="2">
    <source>
        <dbReference type="EMBL" id="AOX04388.1"/>
    </source>
</evidence>
<dbReference type="STRING" id="1458985.BJP34_18315"/>
<proteinExistence type="predicted"/>
<feature type="signal peptide" evidence="1">
    <location>
        <begin position="1"/>
        <end position="20"/>
    </location>
</feature>
<protein>
    <recommendedName>
        <fullName evidence="4">DUF3574 domain-containing protein</fullName>
    </recommendedName>
</protein>
<dbReference type="KEGG" id="mpro:BJP34_18315"/>
<feature type="chain" id="PRO_5009438956" description="DUF3574 domain-containing protein" evidence="1">
    <location>
        <begin position="21"/>
        <end position="135"/>
    </location>
</feature>
<dbReference type="EMBL" id="CP017599">
    <property type="protein sequence ID" value="AOX04388.1"/>
    <property type="molecule type" value="Genomic_DNA"/>
</dbReference>
<dbReference type="AlphaFoldDB" id="A0A1D8U3D5"/>
<evidence type="ECO:0000313" key="3">
    <source>
        <dbReference type="Proteomes" id="UP000177870"/>
    </source>
</evidence>
<name>A0A1D8U3D5_9CYAN</name>
<dbReference type="Pfam" id="PF12098">
    <property type="entry name" value="DUF3574"/>
    <property type="match status" value="1"/>
</dbReference>
<sequence>MCVVVIFVLFLLTFPQSNLASSSCPVEGQTMSKVELYFGLNIPGGGKVEPLVWQKFLDNVISPRFPDGLSIDKISGQWRDAKTDKTIQEESRMVMILYKRSAKAEQAIEDIRAAYKSQFQQDSVMRLDEINCVSF</sequence>
<organism evidence="2 3">
    <name type="scientific">Moorena producens PAL-8-15-08-1</name>
    <dbReference type="NCBI Taxonomy" id="1458985"/>
    <lineage>
        <taxon>Bacteria</taxon>
        <taxon>Bacillati</taxon>
        <taxon>Cyanobacteriota</taxon>
        <taxon>Cyanophyceae</taxon>
        <taxon>Coleofasciculales</taxon>
        <taxon>Coleofasciculaceae</taxon>
        <taxon>Moorena</taxon>
    </lineage>
</organism>
<dbReference type="Proteomes" id="UP000177870">
    <property type="component" value="Chromosome"/>
</dbReference>
<evidence type="ECO:0000256" key="1">
    <source>
        <dbReference type="SAM" id="SignalP"/>
    </source>
</evidence>
<gene>
    <name evidence="2" type="ORF">BJP34_18315</name>
</gene>
<reference evidence="3" key="1">
    <citation type="submission" date="2016-10" db="EMBL/GenBank/DDBJ databases">
        <title>Comparative genomics uncovers the prolific and rare metabolic potential of the cyanobacterial genus Moorea.</title>
        <authorList>
            <person name="Leao T."/>
            <person name="Castelao G."/>
            <person name="Korobeynikov A."/>
            <person name="Monroe E.A."/>
            <person name="Podell S."/>
            <person name="Glukhov E."/>
            <person name="Allen E."/>
            <person name="Gerwick W.H."/>
            <person name="Gerwick L."/>
        </authorList>
    </citation>
    <scope>NUCLEOTIDE SEQUENCE [LARGE SCALE GENOMIC DNA]</scope>
    <source>
        <strain evidence="3">PAL-8-15-08-1</strain>
    </source>
</reference>
<accession>A0A1D8U3D5</accession>
<keyword evidence="1" id="KW-0732">Signal</keyword>